<reference evidence="2" key="1">
    <citation type="submission" date="2015-01" db="EMBL/GenBank/DDBJ databases">
        <authorList>
            <person name="Aksoy S."/>
            <person name="Warren W."/>
            <person name="Wilson R.K."/>
        </authorList>
    </citation>
    <scope>NUCLEOTIDE SEQUENCE [LARGE SCALE GENOMIC DNA]</scope>
    <source>
        <strain evidence="2">IAEA</strain>
    </source>
</reference>
<accession>A0A1B0B0L8</accession>
<reference evidence="1" key="2">
    <citation type="submission" date="2020-05" db="UniProtKB">
        <authorList>
            <consortium name="EnsemblMetazoa"/>
        </authorList>
    </citation>
    <scope>IDENTIFICATION</scope>
    <source>
        <strain evidence="1">IAEA</strain>
    </source>
</reference>
<dbReference type="SUPFAM" id="SSF82895">
    <property type="entry name" value="TSP-1 type 1 repeat"/>
    <property type="match status" value="1"/>
</dbReference>
<evidence type="ECO:0000313" key="1">
    <source>
        <dbReference type="EnsemblMetazoa" id="GPPI014894-PA"/>
    </source>
</evidence>
<dbReference type="SMART" id="SM00209">
    <property type="entry name" value="TSP1"/>
    <property type="match status" value="1"/>
</dbReference>
<organism evidence="1 2">
    <name type="scientific">Glossina palpalis gambiensis</name>
    <dbReference type="NCBI Taxonomy" id="67801"/>
    <lineage>
        <taxon>Eukaryota</taxon>
        <taxon>Metazoa</taxon>
        <taxon>Ecdysozoa</taxon>
        <taxon>Arthropoda</taxon>
        <taxon>Hexapoda</taxon>
        <taxon>Insecta</taxon>
        <taxon>Pterygota</taxon>
        <taxon>Neoptera</taxon>
        <taxon>Endopterygota</taxon>
        <taxon>Diptera</taxon>
        <taxon>Brachycera</taxon>
        <taxon>Muscomorpha</taxon>
        <taxon>Hippoboscoidea</taxon>
        <taxon>Glossinidae</taxon>
        <taxon>Glossina</taxon>
    </lineage>
</organism>
<proteinExistence type="predicted"/>
<keyword evidence="2" id="KW-1185">Reference proteome</keyword>
<protein>
    <submittedName>
        <fullName evidence="1">Uncharacterized protein</fullName>
    </submittedName>
</protein>
<dbReference type="AlphaFoldDB" id="A0A1B0B0L8"/>
<name>A0A1B0B0L8_9MUSC</name>
<dbReference type="EMBL" id="JXJN01006780">
    <property type="status" value="NOT_ANNOTATED_CDS"/>
    <property type="molecule type" value="Genomic_DNA"/>
</dbReference>
<dbReference type="EnsemblMetazoa" id="GPPI014894-RA">
    <property type="protein sequence ID" value="GPPI014894-PA"/>
    <property type="gene ID" value="GPPI014894"/>
</dbReference>
<dbReference type="PROSITE" id="PS50092">
    <property type="entry name" value="TSP1"/>
    <property type="match status" value="1"/>
</dbReference>
<sequence length="481" mass="55620">MRLLRILTLDAGRKILSLLTIIIMLSSAPYADKSTAERINKHKEWLKKRNQSRINVFHNIDLKQPIELANLWRFDSNKNNNIIKNIPIVVQIKPSINDVYPLEEPGTRAVSVAIVSTTNKVNTFDTTTILPMTELNITKKSSLNKTVLNANDRNTYDILNTTASINIATVSPFSSGKKSKQKIHFYPRWSNWSKWSVCSRSCGDGVKFQQRKCINRSISLYLTFFVSTLLFINNKCIQVYKKIQMITIVVLQGSQAIDLIGALNVNLRGQLEAYERFLSTLNEHQHKDDLKKLIQLTEDVLKLNDFEEKEKAITSMPTHFNQEFNEWISKKLEEAQVDGDIENAMAFYNSLLTEHNSYEDEIKKTLSILEEIHRVADLKDKVERFINLSKDFSDSFDKFLKESSLPNVNTRLQKTIEFFANVLKDESVPFKKEILELKAKCEKALNSDKLLEDKQKVLHEVTYTDNQELNDFLQKKNLEYD</sequence>
<dbReference type="Gene3D" id="2.20.100.10">
    <property type="entry name" value="Thrombospondin type-1 (TSP1) repeat"/>
    <property type="match status" value="1"/>
</dbReference>
<evidence type="ECO:0000313" key="2">
    <source>
        <dbReference type="Proteomes" id="UP000092460"/>
    </source>
</evidence>
<dbReference type="VEuPathDB" id="VectorBase:GPPI014894"/>
<dbReference type="Proteomes" id="UP000092460">
    <property type="component" value="Unassembled WGS sequence"/>
</dbReference>
<dbReference type="InterPro" id="IPR036383">
    <property type="entry name" value="TSP1_rpt_sf"/>
</dbReference>
<dbReference type="EMBL" id="JXJN01006779">
    <property type="status" value="NOT_ANNOTATED_CDS"/>
    <property type="molecule type" value="Genomic_DNA"/>
</dbReference>
<dbReference type="InterPro" id="IPR000884">
    <property type="entry name" value="TSP1_rpt"/>
</dbReference>
<dbReference type="Pfam" id="PF00090">
    <property type="entry name" value="TSP_1"/>
    <property type="match status" value="1"/>
</dbReference>